<reference evidence="2" key="1">
    <citation type="submission" date="2016-10" db="EMBL/GenBank/DDBJ databases">
        <authorList>
            <person name="de Groot N.N."/>
        </authorList>
    </citation>
    <scope>NUCLEOTIDE SEQUENCE</scope>
</reference>
<feature type="coiled-coil region" evidence="1">
    <location>
        <begin position="113"/>
        <end position="147"/>
    </location>
</feature>
<accession>A0A1W1BIC8</accession>
<keyword evidence="1" id="KW-0175">Coiled coil</keyword>
<gene>
    <name evidence="2" type="ORF">MNB_SM-7-895</name>
</gene>
<name>A0A1W1BIC8_9ZZZZ</name>
<dbReference type="AlphaFoldDB" id="A0A1W1BIC8"/>
<organism evidence="2">
    <name type="scientific">hydrothermal vent metagenome</name>
    <dbReference type="NCBI Taxonomy" id="652676"/>
    <lineage>
        <taxon>unclassified sequences</taxon>
        <taxon>metagenomes</taxon>
        <taxon>ecological metagenomes</taxon>
    </lineage>
</organism>
<protein>
    <submittedName>
        <fullName evidence="2">Uncharacterized protein</fullName>
    </submittedName>
</protein>
<sequence>MIFETIKVIAPEVLREGLSSGKLIRIGMIIKEASSGKIVGHMKEVGHLTKVLNSFPIGLDPLSNLSDIYQGVQLEQIKQSLETLQLISTVGAAASVATLGVSVAGFGIVINKLNKLDEKLDVVLENIKEVKEIVQSIKEDNDTLKLADLNQAAQKMDKALVADTQERRRELLTDANNIFSKYKQYYLQVAQKSKLWKDNELPIDISNELYSRYVTCALGELYSEFLLGDIASTTKTWEQINNELKSISEFDKKRIFRNYSDRAIKMQEDLDLDNLKSKIVFTDEMINETCNRVDSLVHEIKYIEKKKIKPIEYMKTLKNMDDGIIVFDTEQ</sequence>
<evidence type="ECO:0000256" key="1">
    <source>
        <dbReference type="SAM" id="Coils"/>
    </source>
</evidence>
<evidence type="ECO:0000313" key="2">
    <source>
        <dbReference type="EMBL" id="SFV53263.1"/>
    </source>
</evidence>
<proteinExistence type="predicted"/>
<dbReference type="EMBL" id="FPHB01000022">
    <property type="protein sequence ID" value="SFV53263.1"/>
    <property type="molecule type" value="Genomic_DNA"/>
</dbReference>